<evidence type="ECO:0000256" key="8">
    <source>
        <dbReference type="ARBA" id="ARBA00022842"/>
    </source>
</evidence>
<evidence type="ECO:0000256" key="5">
    <source>
        <dbReference type="ARBA" id="ARBA00022679"/>
    </source>
</evidence>
<dbReference type="PIRSF" id="PIRSF006268">
    <property type="entry name" value="ApbE"/>
    <property type="match status" value="1"/>
</dbReference>
<dbReference type="Pfam" id="PF02424">
    <property type="entry name" value="ApbE"/>
    <property type="match status" value="1"/>
</dbReference>
<comment type="caution">
    <text evidence="12">The sequence shown here is derived from an EMBL/GenBank/DDBJ whole genome shotgun (WGS) entry which is preliminary data.</text>
</comment>
<evidence type="ECO:0000313" key="13">
    <source>
        <dbReference type="Proteomes" id="UP001597510"/>
    </source>
</evidence>
<dbReference type="InterPro" id="IPR003374">
    <property type="entry name" value="ApbE-like_sf"/>
</dbReference>
<dbReference type="PANTHER" id="PTHR30040">
    <property type="entry name" value="THIAMINE BIOSYNTHESIS LIPOPROTEIN APBE"/>
    <property type="match status" value="1"/>
</dbReference>
<comment type="catalytic activity">
    <reaction evidence="10 11">
        <text>L-threonyl-[protein] + FAD = FMN-L-threonyl-[protein] + AMP + H(+)</text>
        <dbReference type="Rhea" id="RHEA:36847"/>
        <dbReference type="Rhea" id="RHEA-COMP:11060"/>
        <dbReference type="Rhea" id="RHEA-COMP:11061"/>
        <dbReference type="ChEBI" id="CHEBI:15378"/>
        <dbReference type="ChEBI" id="CHEBI:30013"/>
        <dbReference type="ChEBI" id="CHEBI:57692"/>
        <dbReference type="ChEBI" id="CHEBI:74257"/>
        <dbReference type="ChEBI" id="CHEBI:456215"/>
        <dbReference type="EC" id="2.7.1.180"/>
    </reaction>
</comment>
<accession>A0ABW5JBD9</accession>
<keyword evidence="7 11" id="KW-0274">FAD</keyword>
<reference evidence="13" key="1">
    <citation type="journal article" date="2019" name="Int. J. Syst. Evol. Microbiol.">
        <title>The Global Catalogue of Microorganisms (GCM) 10K type strain sequencing project: providing services to taxonomists for standard genome sequencing and annotation.</title>
        <authorList>
            <consortium name="The Broad Institute Genomics Platform"/>
            <consortium name="The Broad Institute Genome Sequencing Center for Infectious Disease"/>
            <person name="Wu L."/>
            <person name="Ma J."/>
        </authorList>
    </citation>
    <scope>NUCLEOTIDE SEQUENCE [LARGE SCALE GENOMIC DNA]</scope>
    <source>
        <strain evidence="13">KCTC 52344</strain>
    </source>
</reference>
<comment type="cofactor">
    <cofactor evidence="1">
        <name>Mg(2+)</name>
        <dbReference type="ChEBI" id="CHEBI:18420"/>
    </cofactor>
</comment>
<evidence type="ECO:0000256" key="9">
    <source>
        <dbReference type="ARBA" id="ARBA00031306"/>
    </source>
</evidence>
<dbReference type="EC" id="2.7.1.180" evidence="2 11"/>
<evidence type="ECO:0000256" key="10">
    <source>
        <dbReference type="ARBA" id="ARBA00048540"/>
    </source>
</evidence>
<keyword evidence="6 11" id="KW-0479">Metal-binding</keyword>
<evidence type="ECO:0000256" key="2">
    <source>
        <dbReference type="ARBA" id="ARBA00011955"/>
    </source>
</evidence>
<evidence type="ECO:0000256" key="1">
    <source>
        <dbReference type="ARBA" id="ARBA00001946"/>
    </source>
</evidence>
<name>A0ABW5JBD9_9BACT</name>
<keyword evidence="8 11" id="KW-0460">Magnesium</keyword>
<dbReference type="InterPro" id="IPR024932">
    <property type="entry name" value="ApbE"/>
</dbReference>
<sequence length="306" mass="34600">MLIKILDKRNSLIGLFLFFCSYTYCQTRFEFSHPQMGTMFRIMLYAQDSTQASFAAQQAFRRLDTLNIIMSDYREDSEVNRLCRTAGSGEYVKVSNDLWKIIEVSIEAARLSDNTFDITIGPMTQLWRRMKRQKQLPSDTQIAEARAKVGIDNILMNKKAQSIQLQKQGMRIDFGGIGKGYAEDEMIKTLQQNGISAAMVEAGGNIVISDAPPKEKGWKVIINNKDYYLKNCGVSTSGNMYQFVEIDGKKYSHILDPKTGIGVNDFQQISVIAKDGTVSDWLSKALSLMDKHRSKKLAKKMKAIVL</sequence>
<dbReference type="Gene3D" id="3.10.520.10">
    <property type="entry name" value="ApbE-like domains"/>
    <property type="match status" value="1"/>
</dbReference>
<protein>
    <recommendedName>
        <fullName evidence="3 11">FAD:protein FMN transferase</fullName>
        <ecNumber evidence="2 11">2.7.1.180</ecNumber>
    </recommendedName>
    <alternativeName>
        <fullName evidence="9 11">Flavin transferase</fullName>
    </alternativeName>
</protein>
<evidence type="ECO:0000256" key="11">
    <source>
        <dbReference type="PIRNR" id="PIRNR006268"/>
    </source>
</evidence>
<dbReference type="RefSeq" id="WP_340239790.1">
    <property type="nucleotide sequence ID" value="NZ_JBBEWC010000015.1"/>
</dbReference>
<evidence type="ECO:0000256" key="3">
    <source>
        <dbReference type="ARBA" id="ARBA00016337"/>
    </source>
</evidence>
<keyword evidence="4 11" id="KW-0285">Flavoprotein</keyword>
<dbReference type="Proteomes" id="UP001597510">
    <property type="component" value="Unassembled WGS sequence"/>
</dbReference>
<comment type="similarity">
    <text evidence="11">Belongs to the ApbE family.</text>
</comment>
<keyword evidence="5 11" id="KW-0808">Transferase</keyword>
<evidence type="ECO:0000313" key="12">
    <source>
        <dbReference type="EMBL" id="MFD2522066.1"/>
    </source>
</evidence>
<dbReference type="SUPFAM" id="SSF143631">
    <property type="entry name" value="ApbE-like"/>
    <property type="match status" value="1"/>
</dbReference>
<dbReference type="GO" id="GO:0016740">
    <property type="term" value="F:transferase activity"/>
    <property type="evidence" value="ECO:0007669"/>
    <property type="project" value="UniProtKB-KW"/>
</dbReference>
<dbReference type="PANTHER" id="PTHR30040:SF2">
    <property type="entry name" value="FAD:PROTEIN FMN TRANSFERASE"/>
    <property type="match status" value="1"/>
</dbReference>
<evidence type="ECO:0000256" key="7">
    <source>
        <dbReference type="ARBA" id="ARBA00022827"/>
    </source>
</evidence>
<evidence type="ECO:0000256" key="4">
    <source>
        <dbReference type="ARBA" id="ARBA00022630"/>
    </source>
</evidence>
<keyword evidence="13" id="KW-1185">Reference proteome</keyword>
<proteinExistence type="inferred from homology"/>
<gene>
    <name evidence="12" type="ORF">ACFSR2_14295</name>
</gene>
<organism evidence="12 13">
    <name type="scientific">Emticicia soli</name>
    <dbReference type="NCBI Taxonomy" id="2027878"/>
    <lineage>
        <taxon>Bacteria</taxon>
        <taxon>Pseudomonadati</taxon>
        <taxon>Bacteroidota</taxon>
        <taxon>Cytophagia</taxon>
        <taxon>Cytophagales</taxon>
        <taxon>Leadbetterellaceae</taxon>
        <taxon>Emticicia</taxon>
    </lineage>
</organism>
<dbReference type="EMBL" id="JBHULC010000012">
    <property type="protein sequence ID" value="MFD2522066.1"/>
    <property type="molecule type" value="Genomic_DNA"/>
</dbReference>
<evidence type="ECO:0000256" key="6">
    <source>
        <dbReference type="ARBA" id="ARBA00022723"/>
    </source>
</evidence>